<evidence type="ECO:0000313" key="2">
    <source>
        <dbReference type="Proteomes" id="UP000000212"/>
    </source>
</evidence>
<dbReference type="EMBL" id="HE999757">
    <property type="protein sequence ID" value="CCO12702.2"/>
    <property type="molecule type" value="Genomic_DNA"/>
</dbReference>
<dbReference type="STRING" id="1234679.BN424_3281"/>
<dbReference type="AlphaFoldDB" id="K8E737"/>
<reference evidence="2" key="1">
    <citation type="journal article" date="2013" name="Genome Announc.">
        <title>Complete Chromosome Sequence of Carnobacterium maltaromaticum LMA 28.</title>
        <authorList>
            <person name="Cailliez-Grimal C."/>
            <person name="Chaillou S."/>
            <person name="Anba-Mondoloni J."/>
            <person name="Loux V."/>
            <person name="Afzal M.I."/>
            <person name="Rahman A."/>
            <person name="Kergourlay G."/>
            <person name="Champomier-Verges M.C."/>
            <person name="Zagorec M."/>
            <person name="Dalgaard P."/>
            <person name="Leisner J.J."/>
            <person name="Prevost H."/>
            <person name="Revol-Junelles A.M."/>
            <person name="Borges F."/>
        </authorList>
    </citation>
    <scope>NUCLEOTIDE SEQUENCE</scope>
    <source>
        <strain evidence="2">LMA28</strain>
    </source>
</reference>
<proteinExistence type="predicted"/>
<protein>
    <submittedName>
        <fullName evidence="1">Uncharacterized protein</fullName>
    </submittedName>
</protein>
<gene>
    <name evidence="1" type="ORF">BN424_3281</name>
</gene>
<dbReference type="HOGENOM" id="CLU_3197588_0_0_9"/>
<accession>K8E737</accession>
<dbReference type="KEGG" id="cml:BN424_3281"/>
<keyword evidence="2" id="KW-1185">Reference proteome</keyword>
<sequence>MEKYNWSPDRIDGEDFFLTLDLETGDWLENESKEPVLQYADQLAF</sequence>
<dbReference type="Proteomes" id="UP000000212">
    <property type="component" value="Chromosome"/>
</dbReference>
<name>K8E737_CARML</name>
<organism evidence="1 2">
    <name type="scientific">Carnobacterium maltaromaticum LMA28</name>
    <dbReference type="NCBI Taxonomy" id="1234679"/>
    <lineage>
        <taxon>Bacteria</taxon>
        <taxon>Bacillati</taxon>
        <taxon>Bacillota</taxon>
        <taxon>Bacilli</taxon>
        <taxon>Lactobacillales</taxon>
        <taxon>Carnobacteriaceae</taxon>
        <taxon>Carnobacterium</taxon>
    </lineage>
</organism>
<evidence type="ECO:0000313" key="1">
    <source>
        <dbReference type="EMBL" id="CCO12702.2"/>
    </source>
</evidence>